<dbReference type="AlphaFoldDB" id="A0A1H9RDK0"/>
<feature type="domain" description="PilZ" evidence="1">
    <location>
        <begin position="99"/>
        <end position="176"/>
    </location>
</feature>
<gene>
    <name evidence="4" type="ORF">FA869_10540</name>
    <name evidence="3" type="ORF">SAMN04487855_0269</name>
    <name evidence="2" type="ORF">SAMN05216589_1358</name>
</gene>
<dbReference type="EMBL" id="FOGN01000001">
    <property type="protein sequence ID" value="SER70744.1"/>
    <property type="molecule type" value="Genomic_DNA"/>
</dbReference>
<dbReference type="GO" id="GO:0035438">
    <property type="term" value="F:cyclic-di-GMP binding"/>
    <property type="evidence" value="ECO:0007669"/>
    <property type="project" value="InterPro"/>
</dbReference>
<evidence type="ECO:0000313" key="3">
    <source>
        <dbReference type="EMBL" id="SFL59154.1"/>
    </source>
</evidence>
<evidence type="ECO:0000313" key="7">
    <source>
        <dbReference type="Proteomes" id="UP000305198"/>
    </source>
</evidence>
<name>A0A1H9RDK0_9GAMM</name>
<reference evidence="4 7" key="2">
    <citation type="submission" date="2019-04" db="EMBL/GenBank/DDBJ databases">
        <title>Crypto-aerobic microbial life in anoxic (sulfidic) marine sediments.</title>
        <authorList>
            <person name="Bhattacharya S."/>
            <person name="Roy C."/>
            <person name="Mondal N."/>
            <person name="Sarkar J."/>
            <person name="Mandal S."/>
            <person name="Rameez M.J."/>
            <person name="Ghosh W."/>
        </authorList>
    </citation>
    <scope>NUCLEOTIDE SEQUENCE [LARGE SCALE GENOMIC DNA]</scope>
    <source>
        <strain evidence="4 7">SBBB</strain>
    </source>
</reference>
<evidence type="ECO:0000259" key="1">
    <source>
        <dbReference type="Pfam" id="PF07238"/>
    </source>
</evidence>
<reference evidence="5 6" key="1">
    <citation type="submission" date="2016-10" db="EMBL/GenBank/DDBJ databases">
        <authorList>
            <person name="de Groot N.N."/>
        </authorList>
    </citation>
    <scope>NUCLEOTIDE SEQUENCE [LARGE SCALE GENOMIC DNA]</scope>
    <source>
        <strain evidence="3 5">CGMCC 1.9095</strain>
        <strain evidence="2 6">DSM 22558</strain>
    </source>
</reference>
<dbReference type="EMBL" id="SWAV01000003">
    <property type="protein sequence ID" value="TKA91528.1"/>
    <property type="molecule type" value="Genomic_DNA"/>
</dbReference>
<dbReference type="STRING" id="653930.SAMN05216589_1358"/>
<keyword evidence="5" id="KW-1185">Reference proteome</keyword>
<sequence length="195" mass="21596">MQTNNLTDVHTGYFQIQDHLALDYRPIEAPATPSSVQPDESPLFGLLGELHLLDHDSQHLLRQIGERDRNLAAYLKILGKRVELIGRALASQMAEDMGTPVEVTLSEAGITFPAHDALPVGQWINLRLLLPTPIGLSAPAQIAACLRDDASGLHLIQVSFDQFNDAQHQLLARHIMHKQAQDIRAAKENHERTST</sequence>
<dbReference type="Proteomes" id="UP000305198">
    <property type="component" value="Unassembled WGS sequence"/>
</dbReference>
<organism evidence="2 6">
    <name type="scientific">Halopseudomonas bauzanensis</name>
    <dbReference type="NCBI Taxonomy" id="653930"/>
    <lineage>
        <taxon>Bacteria</taxon>
        <taxon>Pseudomonadati</taxon>
        <taxon>Pseudomonadota</taxon>
        <taxon>Gammaproteobacteria</taxon>
        <taxon>Pseudomonadales</taxon>
        <taxon>Pseudomonadaceae</taxon>
        <taxon>Halopseudomonas</taxon>
    </lineage>
</organism>
<dbReference type="EMBL" id="FOUA01000001">
    <property type="protein sequence ID" value="SFL59154.1"/>
    <property type="molecule type" value="Genomic_DNA"/>
</dbReference>
<proteinExistence type="predicted"/>
<evidence type="ECO:0000313" key="5">
    <source>
        <dbReference type="Proteomes" id="UP000186599"/>
    </source>
</evidence>
<evidence type="ECO:0000313" key="6">
    <source>
        <dbReference type="Proteomes" id="UP000186904"/>
    </source>
</evidence>
<evidence type="ECO:0000313" key="2">
    <source>
        <dbReference type="EMBL" id="SER70744.1"/>
    </source>
</evidence>
<dbReference type="Pfam" id="PF07238">
    <property type="entry name" value="PilZ"/>
    <property type="match status" value="1"/>
</dbReference>
<dbReference type="Proteomes" id="UP000186904">
    <property type="component" value="Unassembled WGS sequence"/>
</dbReference>
<dbReference type="OrthoDB" id="6365490at2"/>
<dbReference type="RefSeq" id="WP_074778535.1">
    <property type="nucleotide sequence ID" value="NZ_FOGN01000001.1"/>
</dbReference>
<dbReference type="InterPro" id="IPR009875">
    <property type="entry name" value="PilZ_domain"/>
</dbReference>
<protein>
    <submittedName>
        <fullName evidence="2">PilZ domain-containing protein</fullName>
    </submittedName>
</protein>
<accession>A0A1H9RDK0</accession>
<evidence type="ECO:0000313" key="4">
    <source>
        <dbReference type="EMBL" id="TKA91528.1"/>
    </source>
</evidence>
<dbReference type="Proteomes" id="UP000186599">
    <property type="component" value="Unassembled WGS sequence"/>
</dbReference>